<evidence type="ECO:0000259" key="9">
    <source>
        <dbReference type="Pfam" id="PF00137"/>
    </source>
</evidence>
<dbReference type="GO" id="GO:0045259">
    <property type="term" value="C:proton-transporting ATP synthase complex"/>
    <property type="evidence" value="ECO:0007669"/>
    <property type="project" value="InterPro"/>
</dbReference>
<evidence type="ECO:0000256" key="8">
    <source>
        <dbReference type="SAM" id="Phobius"/>
    </source>
</evidence>
<dbReference type="InterPro" id="IPR035921">
    <property type="entry name" value="F/V-ATP_Csub_sf"/>
</dbReference>
<evidence type="ECO:0000313" key="11">
    <source>
        <dbReference type="Proteomes" id="UP001056539"/>
    </source>
</evidence>
<evidence type="ECO:0000256" key="4">
    <source>
        <dbReference type="ARBA" id="ARBA00022989"/>
    </source>
</evidence>
<comment type="similarity">
    <text evidence="2">Belongs to the ATPase C chain family.</text>
</comment>
<evidence type="ECO:0000256" key="5">
    <source>
        <dbReference type="ARBA" id="ARBA00023136"/>
    </source>
</evidence>
<dbReference type="Gene3D" id="1.20.120.610">
    <property type="entry name" value="lithium bound rotor ring of v- atpase"/>
    <property type="match status" value="1"/>
</dbReference>
<sequence>MAFLGMMIILVGMLLVAGVVSSRYVWESKVSRVLLQVVSRVLMVVNALIVVGFLTTQTLYAQEKSVGEADTHIIAVEKTTPGYGMGLLAAAIAVAVGALGGGIAVGMAASAGMGALSENPKLFGNILIFVGLAEGIAIYGLVVALFILQKL</sequence>
<keyword evidence="4 8" id="KW-1133">Transmembrane helix</keyword>
<accession>A0AAX3BD62</accession>
<dbReference type="CDD" id="cd18120">
    <property type="entry name" value="ATP-synt_Vo_Ao_c"/>
    <property type="match status" value="1"/>
</dbReference>
<evidence type="ECO:0000313" key="10">
    <source>
        <dbReference type="EMBL" id="URA10125.1"/>
    </source>
</evidence>
<dbReference type="GO" id="GO:0015986">
    <property type="term" value="P:proton motive force-driven ATP synthesis"/>
    <property type="evidence" value="ECO:0007669"/>
    <property type="project" value="InterPro"/>
</dbReference>
<evidence type="ECO:0000256" key="7">
    <source>
        <dbReference type="ARBA" id="ARBA00032887"/>
    </source>
</evidence>
<dbReference type="AlphaFoldDB" id="A0AAX3BD62"/>
<dbReference type="SUPFAM" id="SSF81333">
    <property type="entry name" value="F1F0 ATP synthase subunit C"/>
    <property type="match status" value="1"/>
</dbReference>
<reference evidence="10" key="2">
    <citation type="submission" date="2022-06" db="EMBL/GenBank/DDBJ databases">
        <title>Thermospira aquatica gen. nov., sp. nov.</title>
        <authorList>
            <person name="Ben Ali Gam Z."/>
            <person name="Labat M."/>
        </authorList>
    </citation>
    <scope>NUCLEOTIDE SEQUENCE</scope>
    <source>
        <strain evidence="10">F1F22</strain>
    </source>
</reference>
<feature type="domain" description="V-ATPase proteolipid subunit C-like" evidence="9">
    <location>
        <begin position="88"/>
        <end position="147"/>
    </location>
</feature>
<dbReference type="InterPro" id="IPR002379">
    <property type="entry name" value="ATPase_proteolipid_c-like_dom"/>
</dbReference>
<organism evidence="10 11">
    <name type="scientific">Thermospira aquatica</name>
    <dbReference type="NCBI Taxonomy" id="2828656"/>
    <lineage>
        <taxon>Bacteria</taxon>
        <taxon>Pseudomonadati</taxon>
        <taxon>Spirochaetota</taxon>
        <taxon>Spirochaetia</taxon>
        <taxon>Brevinematales</taxon>
        <taxon>Thermospiraceae</taxon>
        <taxon>Thermospira</taxon>
    </lineage>
</organism>
<dbReference type="PRINTS" id="PR00124">
    <property type="entry name" value="ATPASEC"/>
</dbReference>
<dbReference type="KEGG" id="taqu:KDW03_11685"/>
<reference evidence="10" key="1">
    <citation type="submission" date="2021-04" db="EMBL/GenBank/DDBJ databases">
        <authorList>
            <person name="Postec A."/>
        </authorList>
    </citation>
    <scope>NUCLEOTIDE SEQUENCE</scope>
    <source>
        <strain evidence="10">F1F22</strain>
    </source>
</reference>
<feature type="transmembrane region" description="Helical" evidence="8">
    <location>
        <begin position="33"/>
        <end position="54"/>
    </location>
</feature>
<gene>
    <name evidence="10" type="ORF">KDW03_11685</name>
</gene>
<keyword evidence="3 8" id="KW-0812">Transmembrane</keyword>
<evidence type="ECO:0000256" key="6">
    <source>
        <dbReference type="ARBA" id="ARBA00032200"/>
    </source>
</evidence>
<dbReference type="Proteomes" id="UP001056539">
    <property type="component" value="Chromosome"/>
</dbReference>
<dbReference type="GO" id="GO:0033177">
    <property type="term" value="C:proton-transporting two-sector ATPase complex, proton-transporting domain"/>
    <property type="evidence" value="ECO:0007669"/>
    <property type="project" value="InterPro"/>
</dbReference>
<dbReference type="InterPro" id="IPR000454">
    <property type="entry name" value="ATP_synth_F0_csu"/>
</dbReference>
<feature type="transmembrane region" description="Helical" evidence="8">
    <location>
        <begin position="6"/>
        <end position="26"/>
    </location>
</feature>
<comment type="subcellular location">
    <subcellularLocation>
        <location evidence="1">Membrane</location>
        <topology evidence="1">Multi-pass membrane protein</topology>
    </subcellularLocation>
</comment>
<dbReference type="GO" id="GO:0015078">
    <property type="term" value="F:proton transmembrane transporter activity"/>
    <property type="evidence" value="ECO:0007669"/>
    <property type="project" value="InterPro"/>
</dbReference>
<feature type="transmembrane region" description="Helical" evidence="8">
    <location>
        <begin position="122"/>
        <end position="148"/>
    </location>
</feature>
<evidence type="ECO:0000256" key="2">
    <source>
        <dbReference type="ARBA" id="ARBA00006704"/>
    </source>
</evidence>
<dbReference type="RefSeq" id="WP_271435257.1">
    <property type="nucleotide sequence ID" value="NZ_CP073355.1"/>
</dbReference>
<keyword evidence="5 8" id="KW-0472">Membrane</keyword>
<protein>
    <recommendedName>
        <fullName evidence="6">ATP synthase F(0) sector subunit c</fullName>
    </recommendedName>
    <alternativeName>
        <fullName evidence="7">F-type ATPase subunit c</fullName>
    </alternativeName>
</protein>
<proteinExistence type="inferred from homology"/>
<keyword evidence="11" id="KW-1185">Reference proteome</keyword>
<evidence type="ECO:0000256" key="1">
    <source>
        <dbReference type="ARBA" id="ARBA00004141"/>
    </source>
</evidence>
<name>A0AAX3BD62_9SPIR</name>
<evidence type="ECO:0000256" key="3">
    <source>
        <dbReference type="ARBA" id="ARBA00022692"/>
    </source>
</evidence>
<dbReference type="EMBL" id="CP073355">
    <property type="protein sequence ID" value="URA10125.1"/>
    <property type="molecule type" value="Genomic_DNA"/>
</dbReference>
<feature type="transmembrane region" description="Helical" evidence="8">
    <location>
        <begin position="87"/>
        <end position="110"/>
    </location>
</feature>
<dbReference type="Pfam" id="PF00137">
    <property type="entry name" value="ATP-synt_C"/>
    <property type="match status" value="1"/>
</dbReference>